<dbReference type="EMBL" id="OUNE01000135">
    <property type="protein sequence ID" value="SPP33240.1"/>
    <property type="molecule type" value="Genomic_DNA"/>
</dbReference>
<dbReference type="SUPFAM" id="SSF88697">
    <property type="entry name" value="PUA domain-like"/>
    <property type="match status" value="1"/>
</dbReference>
<evidence type="ECO:0000259" key="1">
    <source>
        <dbReference type="Pfam" id="PF01878"/>
    </source>
</evidence>
<reference evidence="2" key="1">
    <citation type="submission" date="2018-04" db="EMBL/GenBank/DDBJ databases">
        <authorList>
            <person name="Go L.Y."/>
            <person name="Mitchell J.A."/>
        </authorList>
    </citation>
    <scope>NUCLEOTIDE SEQUENCE</scope>
    <source>
        <strain evidence="2">WBAD</strain>
    </source>
</reference>
<dbReference type="Gene3D" id="3.10.590.10">
    <property type="entry name" value="ph1033 like domains"/>
    <property type="match status" value="1"/>
</dbReference>
<dbReference type="InterPro" id="IPR015947">
    <property type="entry name" value="PUA-like_sf"/>
</dbReference>
<dbReference type="PANTHER" id="PTHR14087">
    <property type="entry name" value="THYMOCYTE NUCLEAR PROTEIN 1"/>
    <property type="match status" value="1"/>
</dbReference>
<name>A0A3B0IW78_9RICK</name>
<protein>
    <recommendedName>
        <fullName evidence="1">EVE domain-containing protein</fullName>
    </recommendedName>
</protein>
<dbReference type="InterPro" id="IPR052181">
    <property type="entry name" value="5hmC_binding"/>
</dbReference>
<sequence length="132" mass="15624">MQFWLLKSEPSEYSWQKMEKEQVTQWNGVRNYQAQNYMRAMKLGDLAFFYHTGKEKVILGIVEVLKEYYHVYNSKFGLVNVKLLKPLNNQVTLSSIKQNPLLKNMVILKQSRLSVSTVLETEWNEIIRMSEC</sequence>
<dbReference type="AlphaFoldDB" id="A0A3B0IW78"/>
<dbReference type="InterPro" id="IPR002740">
    <property type="entry name" value="EVE_domain"/>
</dbReference>
<accession>A0A3B0IW78</accession>
<feature type="domain" description="EVE" evidence="1">
    <location>
        <begin position="2"/>
        <end position="129"/>
    </location>
</feature>
<dbReference type="PANTHER" id="PTHR14087:SF8">
    <property type="entry name" value="OS03G0676100 PROTEIN"/>
    <property type="match status" value="1"/>
</dbReference>
<evidence type="ECO:0000313" key="2">
    <source>
        <dbReference type="EMBL" id="SPP33240.1"/>
    </source>
</evidence>
<organism evidence="2">
    <name type="scientific">Wolbachia endosymbiont of Aleurodicus dispersus</name>
    <dbReference type="NCBI Taxonomy" id="1288877"/>
    <lineage>
        <taxon>Bacteria</taxon>
        <taxon>Pseudomonadati</taxon>
        <taxon>Pseudomonadota</taxon>
        <taxon>Alphaproteobacteria</taxon>
        <taxon>Rickettsiales</taxon>
        <taxon>Anaplasmataceae</taxon>
        <taxon>Wolbachieae</taxon>
        <taxon>Wolbachia</taxon>
    </lineage>
</organism>
<dbReference type="InterPro" id="IPR047197">
    <property type="entry name" value="THYN1-like_EVE"/>
</dbReference>
<gene>
    <name evidence="2" type="ORF">WBAD_0790</name>
</gene>
<dbReference type="Pfam" id="PF01878">
    <property type="entry name" value="EVE"/>
    <property type="match status" value="1"/>
</dbReference>
<dbReference type="CDD" id="cd21133">
    <property type="entry name" value="EVE"/>
    <property type="match status" value="1"/>
</dbReference>
<proteinExistence type="predicted"/>